<comment type="function">
    <text evidence="6">Part of an energy-coupled inorganic carbon pump.</text>
</comment>
<comment type="cofactor">
    <cofactor evidence="6">
        <name>Zn(2+)</name>
        <dbReference type="ChEBI" id="CHEBI:29105"/>
    </cofactor>
</comment>
<evidence type="ECO:0000256" key="5">
    <source>
        <dbReference type="ARBA" id="ARBA00023136"/>
    </source>
</evidence>
<protein>
    <recommendedName>
        <fullName evidence="6">Probable inorganic carbon transporter subunit DabA</fullName>
    </recommendedName>
</protein>
<comment type="subcellular location">
    <subcellularLocation>
        <location evidence="6">Cell membrane</location>
        <topology evidence="6">Peripheral membrane protein</topology>
    </subcellularLocation>
</comment>
<keyword evidence="1 6" id="KW-0813">Transport</keyword>
<dbReference type="PANTHER" id="PTHR38344:SF1">
    <property type="entry name" value="INORGANIC CARBON TRANSPORTER SUBUNIT DABA-RELATED"/>
    <property type="match status" value="1"/>
</dbReference>
<dbReference type="AlphaFoldDB" id="D2RUC9"/>
<evidence type="ECO:0000313" key="8">
    <source>
        <dbReference type="EMBL" id="ADB59198.1"/>
    </source>
</evidence>
<keyword evidence="3 6" id="KW-0479">Metal-binding</keyword>
<dbReference type="GO" id="GO:0005886">
    <property type="term" value="C:plasma membrane"/>
    <property type="evidence" value="ECO:0007669"/>
    <property type="project" value="UniProtKB-SubCell"/>
</dbReference>
<reference evidence="8 9" key="1">
    <citation type="journal article" date="2010" name="Stand. Genomic Sci.">
        <title>Complete genome sequence of Haloterrigena turkmenica type strain (4k).</title>
        <authorList>
            <person name="Saunders E."/>
            <person name="Tindall B.J."/>
            <person name="Fahnrich R."/>
            <person name="Lapidus A."/>
            <person name="Copeland A."/>
            <person name="Del Rio T.G."/>
            <person name="Lucas S."/>
            <person name="Chen F."/>
            <person name="Tice H."/>
            <person name="Cheng J.F."/>
            <person name="Han C."/>
            <person name="Detter J.C."/>
            <person name="Bruce D."/>
            <person name="Goodwin L."/>
            <person name="Chain P."/>
            <person name="Pitluck S."/>
            <person name="Pati A."/>
            <person name="Ivanova N."/>
            <person name="Mavromatis K."/>
            <person name="Chen A."/>
            <person name="Palaniappan K."/>
            <person name="Land M."/>
            <person name="Hauser L."/>
            <person name="Chang Y.J."/>
            <person name="Jeffries C.D."/>
            <person name="Brettin T."/>
            <person name="Rohde M."/>
            <person name="Goker M."/>
            <person name="Bristow J."/>
            <person name="Eisen J.A."/>
            <person name="Markowitz V."/>
            <person name="Hugenholtz P."/>
            <person name="Klenk H.P."/>
            <person name="Kyrpides N.C."/>
        </authorList>
    </citation>
    <scope>NUCLEOTIDE SEQUENCE [LARGE SCALE GENOMIC DNA]</scope>
    <source>
        <strain evidence="9">ATCC 51198 / DSM 5511 / JCM 9101 / NCIMB 13204 / VKM B-1734 / 4k</strain>
    </source>
</reference>
<dbReference type="Pfam" id="PF10070">
    <property type="entry name" value="DabA"/>
    <property type="match status" value="1"/>
</dbReference>
<dbReference type="GeneID" id="8740861"/>
<feature type="region of interest" description="Disordered" evidence="7">
    <location>
        <begin position="812"/>
        <end position="837"/>
    </location>
</feature>
<evidence type="ECO:0000256" key="4">
    <source>
        <dbReference type="ARBA" id="ARBA00022833"/>
    </source>
</evidence>
<feature type="binding site" evidence="6">
    <location>
        <position position="324"/>
    </location>
    <ligand>
        <name>Zn(2+)</name>
        <dbReference type="ChEBI" id="CHEBI:29105"/>
    </ligand>
</feature>
<evidence type="ECO:0000256" key="2">
    <source>
        <dbReference type="ARBA" id="ARBA00022475"/>
    </source>
</evidence>
<accession>D2RUC9</accession>
<proteinExistence type="inferred from homology"/>
<dbReference type="RefSeq" id="WP_012941524.1">
    <property type="nucleotide sequence ID" value="NC_013743.1"/>
</dbReference>
<dbReference type="HAMAP" id="MF_01871">
    <property type="entry name" value="DabA"/>
    <property type="match status" value="1"/>
</dbReference>
<evidence type="ECO:0000256" key="1">
    <source>
        <dbReference type="ARBA" id="ARBA00022448"/>
    </source>
</evidence>
<dbReference type="InterPro" id="IPR018752">
    <property type="entry name" value="DabA"/>
</dbReference>
<dbReference type="OrthoDB" id="185928at2157"/>
<evidence type="ECO:0000256" key="7">
    <source>
        <dbReference type="SAM" id="MobiDB-lite"/>
    </source>
</evidence>
<gene>
    <name evidence="6" type="primary">dabA</name>
    <name evidence="8" type="ordered locus">Htur_0297</name>
</gene>
<feature type="binding site" evidence="6">
    <location>
        <position position="322"/>
    </location>
    <ligand>
        <name>Zn(2+)</name>
        <dbReference type="ChEBI" id="CHEBI:29105"/>
    </ligand>
</feature>
<dbReference type="GO" id="GO:0008270">
    <property type="term" value="F:zinc ion binding"/>
    <property type="evidence" value="ECO:0007669"/>
    <property type="project" value="UniProtKB-UniRule"/>
</dbReference>
<feature type="binding site" evidence="6">
    <location>
        <position position="511"/>
    </location>
    <ligand>
        <name>Zn(2+)</name>
        <dbReference type="ChEBI" id="CHEBI:29105"/>
    </ligand>
</feature>
<dbReference type="KEGG" id="htu:Htur_0297"/>
<feature type="compositionally biased region" description="Acidic residues" evidence="7">
    <location>
        <begin position="812"/>
        <end position="825"/>
    </location>
</feature>
<organism evidence="8 9">
    <name type="scientific">Haloterrigena turkmenica (strain ATCC 51198 / DSM 5511 / JCM 9101 / NCIMB 13204 / VKM B-1734 / 4k)</name>
    <name type="common">Halococcus turkmenicus</name>
    <dbReference type="NCBI Taxonomy" id="543526"/>
    <lineage>
        <taxon>Archaea</taxon>
        <taxon>Methanobacteriati</taxon>
        <taxon>Methanobacteriota</taxon>
        <taxon>Stenosarchaea group</taxon>
        <taxon>Halobacteria</taxon>
        <taxon>Halobacteriales</taxon>
        <taxon>Natrialbaceae</taxon>
        <taxon>Haloterrigena</taxon>
    </lineage>
</organism>
<comment type="similarity">
    <text evidence="6">Belongs to the inorganic carbon transporter (TC 9.A.2) DabA family.</text>
</comment>
<comment type="subunit">
    <text evidence="6">Forms a complex with DabB.</text>
</comment>
<name>D2RUC9_HALTV</name>
<evidence type="ECO:0000313" key="9">
    <source>
        <dbReference type="Proteomes" id="UP000001903"/>
    </source>
</evidence>
<keyword evidence="4 6" id="KW-0862">Zinc</keyword>
<dbReference type="eggNOG" id="arCOG04520">
    <property type="taxonomic scope" value="Archaea"/>
</dbReference>
<evidence type="ECO:0000256" key="3">
    <source>
        <dbReference type="ARBA" id="ARBA00022723"/>
    </source>
</evidence>
<keyword evidence="2 6" id="KW-1003">Cell membrane</keyword>
<dbReference type="HOGENOM" id="CLU_009885_0_0_2"/>
<dbReference type="Proteomes" id="UP000001903">
    <property type="component" value="Chromosome"/>
</dbReference>
<dbReference type="EMBL" id="CP001860">
    <property type="protein sequence ID" value="ADB59198.1"/>
    <property type="molecule type" value="Genomic_DNA"/>
</dbReference>
<sequence>MTRKETDDRRRIEECIDRAAERIGSVWPLHSFVTANPLSGFEDEPFHEAIAEGERLFGGRGYPHPSVFRRAWETGRIDPDALRAELEARGIDRDPETLLDEMAETEAERGTETDDATAAVDRVLTKWLAAFLDQGRAKWSMPNREAGFYAAWREMAPHDGDVPGCDDPDDLPETATEALEAALSDYPDSRLMDVLEHHLAALPGWSGFIKQRTDADANAWQEQYPITLPEYLAVRLTLADLLDAPIDPEAVDDGSTDDATTAATAVTVDASDADGEVPLPEIWLTAWERSYREHLLEEIDDSVTDPSEADDGERPAAQLVFCIDTRSEVIRRHIEAQGPYETHGYAGFFGVPMRHRKHDSHAETDACPPIVDPQHRVVDRPDEESDAATTRGRWTGVASAVRNHFTTLKSNVVAAFTFVEGAGSAYGSAMAARTLSPSAIAALERAVEERVPGYHEAASPAVDYDAYDDHGHADHALPQGMTLEEKVEYAATAFELMGWTEFARLVVFAGHASETTNNPFDSSLDCGACAGNPGGPNARVLAEICNDEDVRAELCERGIDVPEDTVFLAGEHNTTTDEIELFDNAVPESHREDLASLRADLEAARADSAAERTASAGDDAVGEVERKAADWAEARPEWGLAGNASFVIGPRELTEDRNLDGRAFLHSYDWTTDPDGDALEAIFTGPLVVTQWINNQYYFATVDNAVYGSGSKITQNPIGNVGVLQGNGGDLMTGLPLQSLKVDDDQPYHQPLRLTAVIHAPVDRVTEILRKHGDVRTLLDNGWIGDLTVVDPEQDNAVFQYAGDLEWATEAEVEVEAEATPEPETEPAPVPQTADDD</sequence>
<keyword evidence="5 6" id="KW-0472">Membrane</keyword>
<dbReference type="STRING" id="543526.Htur_0297"/>
<dbReference type="PANTHER" id="PTHR38344">
    <property type="entry name" value="UPF0753 PROTEIN AQ_863"/>
    <property type="match status" value="1"/>
</dbReference>
<feature type="binding site" evidence="6">
    <location>
        <position position="526"/>
    </location>
    <ligand>
        <name>Zn(2+)</name>
        <dbReference type="ChEBI" id="CHEBI:29105"/>
    </ligand>
</feature>
<keyword evidence="9" id="KW-1185">Reference proteome</keyword>
<evidence type="ECO:0000256" key="6">
    <source>
        <dbReference type="HAMAP-Rule" id="MF_01871"/>
    </source>
</evidence>